<organism evidence="1 2">
    <name type="scientific">Smallanthus sonchifolius</name>
    <dbReference type="NCBI Taxonomy" id="185202"/>
    <lineage>
        <taxon>Eukaryota</taxon>
        <taxon>Viridiplantae</taxon>
        <taxon>Streptophyta</taxon>
        <taxon>Embryophyta</taxon>
        <taxon>Tracheophyta</taxon>
        <taxon>Spermatophyta</taxon>
        <taxon>Magnoliopsida</taxon>
        <taxon>eudicotyledons</taxon>
        <taxon>Gunneridae</taxon>
        <taxon>Pentapetalae</taxon>
        <taxon>asterids</taxon>
        <taxon>campanulids</taxon>
        <taxon>Asterales</taxon>
        <taxon>Asteraceae</taxon>
        <taxon>Asteroideae</taxon>
        <taxon>Heliantheae alliance</taxon>
        <taxon>Millerieae</taxon>
        <taxon>Smallanthus</taxon>
    </lineage>
</organism>
<protein>
    <submittedName>
        <fullName evidence="1">Uncharacterized protein</fullName>
    </submittedName>
</protein>
<gene>
    <name evidence="1" type="ORF">L1987_43553</name>
</gene>
<name>A0ACB9GLT3_9ASTR</name>
<keyword evidence="2" id="KW-1185">Reference proteome</keyword>
<proteinExistence type="predicted"/>
<dbReference type="EMBL" id="CM042031">
    <property type="protein sequence ID" value="KAI3784454.1"/>
    <property type="molecule type" value="Genomic_DNA"/>
</dbReference>
<evidence type="ECO:0000313" key="1">
    <source>
        <dbReference type="EMBL" id="KAI3784454.1"/>
    </source>
</evidence>
<evidence type="ECO:0000313" key="2">
    <source>
        <dbReference type="Proteomes" id="UP001056120"/>
    </source>
</evidence>
<accession>A0ACB9GLT3</accession>
<dbReference type="Proteomes" id="UP001056120">
    <property type="component" value="Linkage Group LG14"/>
</dbReference>
<sequence length="1073" mass="116583">MVEERDNLLLLPSNPSLRTPLHQSRLASVIVLSRSGTSGSGLTVRASVTEDVNVEEKARSDWTKVSAVLFDMDGVLCNSEESSRLAAVDVFAEMGFQVTVEDFVPFMGTGEANFLGGVASVKGVADFNPEVAKKRFFEIYLDKYAKPNSGIGFPGAIELITECKKSGLKVAVASSADRIKVDANLVAAGLSLSMFDAIVSADAFENLKPAPDIFIAASKILNVPPSECIVIEDALAGVQAAQAAQMRCIAVTTTLSEDTLKEAEPSLIRKDIGNISLEDILGGGSSHSNTKMQGSQSMNNPAETSSVLKKNTEDGSLQDAYSTSDMGLSFGGLQGSRRQILRYGSLGSALSCLYFTATNMKAMQYASPKAIWNLLFGGNSPPFGQNEDGTLSTRIQQFINYISDVESRENTTKVPEFPSKLDWLNTTPLQLRRDLKGKVVLLDFWTYCCINCMHVLPDLEYLEKKYKDMPFTVIGVHSAKFDNEKDLEAIRNAVLRYGITHPVVNDGDMYMWRELGINSWPTFAIIGPTGKLLAQLAGEGRRKDLDDLVEAALLFYGKRKLLDSTPIPLSLEKDNDPRLLKSPLKFPGKLAVDVFNKRLFISDSNHNRIVVTDLDGNFLVQVGSTGEEGLRDGNFDTAMFNHPQGLAYHATKNLLYVADTENHALRVIDFVNESVQTLAGNGTKGSDYKGGGKGTSQLLNSPWDVCFEPANQNVYIAMAGQHQIWVHSTLDGVTRAFSGDGYERNLNGSSSSTTSFAQPSGLSLSPDVKEAYIADSESSSIRALNLQTGGSRLLAGGDPVFSDNLFKFGDHDGIGSEVLLQHPLGVLCGKDGQIYVADSYNHKIKKLDPATKKVSTIAGTGKAGFKDGPSLSAQLSEPAGLVEDDTGRLYIADTNNSLIRYMDLNKEDTQVVTLELKGVQPPAPKSRSPRRLRKRTSADTETIIIDGGSSSEANLNLTISVPEGYHFSKEAHSRFSVELDPENAAVVEPLDGNLSPDGTAILHFKRSSPSPIMGRVNCKVYYCKEDEVCLYQSLVFEVPFKEASPENTPQEIKLPFVVKPKLTESSLQLPVAQ</sequence>
<reference evidence="1 2" key="2">
    <citation type="journal article" date="2022" name="Mol. Ecol. Resour.">
        <title>The genomes of chicory, endive, great burdock and yacon provide insights into Asteraceae paleo-polyploidization history and plant inulin production.</title>
        <authorList>
            <person name="Fan W."/>
            <person name="Wang S."/>
            <person name="Wang H."/>
            <person name="Wang A."/>
            <person name="Jiang F."/>
            <person name="Liu H."/>
            <person name="Zhao H."/>
            <person name="Xu D."/>
            <person name="Zhang Y."/>
        </authorList>
    </citation>
    <scope>NUCLEOTIDE SEQUENCE [LARGE SCALE GENOMIC DNA]</scope>
    <source>
        <strain evidence="2">cv. Yunnan</strain>
        <tissue evidence="1">Leaves</tissue>
    </source>
</reference>
<reference evidence="2" key="1">
    <citation type="journal article" date="2022" name="Mol. Ecol. Resour.">
        <title>The genomes of chicory, endive, great burdock and yacon provide insights into Asteraceae palaeo-polyploidization history and plant inulin production.</title>
        <authorList>
            <person name="Fan W."/>
            <person name="Wang S."/>
            <person name="Wang H."/>
            <person name="Wang A."/>
            <person name="Jiang F."/>
            <person name="Liu H."/>
            <person name="Zhao H."/>
            <person name="Xu D."/>
            <person name="Zhang Y."/>
        </authorList>
    </citation>
    <scope>NUCLEOTIDE SEQUENCE [LARGE SCALE GENOMIC DNA]</scope>
    <source>
        <strain evidence="2">cv. Yunnan</strain>
    </source>
</reference>
<comment type="caution">
    <text evidence="1">The sequence shown here is derived from an EMBL/GenBank/DDBJ whole genome shotgun (WGS) entry which is preliminary data.</text>
</comment>